<organism evidence="2 3">
    <name type="scientific">Canavalia gladiata</name>
    <name type="common">Sword bean</name>
    <name type="synonym">Dolichos gladiatus</name>
    <dbReference type="NCBI Taxonomy" id="3824"/>
    <lineage>
        <taxon>Eukaryota</taxon>
        <taxon>Viridiplantae</taxon>
        <taxon>Streptophyta</taxon>
        <taxon>Embryophyta</taxon>
        <taxon>Tracheophyta</taxon>
        <taxon>Spermatophyta</taxon>
        <taxon>Magnoliopsida</taxon>
        <taxon>eudicotyledons</taxon>
        <taxon>Gunneridae</taxon>
        <taxon>Pentapetalae</taxon>
        <taxon>rosids</taxon>
        <taxon>fabids</taxon>
        <taxon>Fabales</taxon>
        <taxon>Fabaceae</taxon>
        <taxon>Papilionoideae</taxon>
        <taxon>50 kb inversion clade</taxon>
        <taxon>NPAAA clade</taxon>
        <taxon>indigoferoid/millettioid clade</taxon>
        <taxon>Phaseoleae</taxon>
        <taxon>Canavalia</taxon>
    </lineage>
</organism>
<dbReference type="Proteomes" id="UP001367508">
    <property type="component" value="Unassembled WGS sequence"/>
</dbReference>
<sequence>MITCGNKYFGSNTTPALHCGLLRWTYAIAFWYVYQSCEDKPSCSVMSHSSPAYCQGQRSSHSCSVARWEYSIPTSPNFPQPGSWRLSSLILLYIVGCLGSYTVYLNDSMTNGYRIGSFMAKGRPTIYFQKL</sequence>
<feature type="transmembrane region" description="Helical" evidence="1">
    <location>
        <begin position="84"/>
        <end position="104"/>
    </location>
</feature>
<keyword evidence="3" id="KW-1185">Reference proteome</keyword>
<gene>
    <name evidence="2" type="ORF">VNO77_42160</name>
</gene>
<evidence type="ECO:0000313" key="3">
    <source>
        <dbReference type="Proteomes" id="UP001367508"/>
    </source>
</evidence>
<keyword evidence="1" id="KW-0472">Membrane</keyword>
<name>A0AAN9K0J1_CANGL</name>
<comment type="caution">
    <text evidence="2">The sequence shown here is derived from an EMBL/GenBank/DDBJ whole genome shotgun (WGS) entry which is preliminary data.</text>
</comment>
<reference evidence="2 3" key="1">
    <citation type="submission" date="2024-01" db="EMBL/GenBank/DDBJ databases">
        <title>The genomes of 5 underutilized Papilionoideae crops provide insights into root nodulation and disease resistanc.</title>
        <authorList>
            <person name="Jiang F."/>
        </authorList>
    </citation>
    <scope>NUCLEOTIDE SEQUENCE [LARGE SCALE GENOMIC DNA]</scope>
    <source>
        <strain evidence="2">LVBAO_FW01</strain>
        <tissue evidence="2">Leaves</tissue>
    </source>
</reference>
<dbReference type="EMBL" id="JAYMYQ010000010">
    <property type="protein sequence ID" value="KAK7308547.1"/>
    <property type="molecule type" value="Genomic_DNA"/>
</dbReference>
<accession>A0AAN9K0J1</accession>
<keyword evidence="1" id="KW-1133">Transmembrane helix</keyword>
<evidence type="ECO:0000256" key="1">
    <source>
        <dbReference type="SAM" id="Phobius"/>
    </source>
</evidence>
<dbReference type="AlphaFoldDB" id="A0AAN9K0J1"/>
<evidence type="ECO:0000313" key="2">
    <source>
        <dbReference type="EMBL" id="KAK7308547.1"/>
    </source>
</evidence>
<protein>
    <submittedName>
        <fullName evidence="2">Uncharacterized protein</fullName>
    </submittedName>
</protein>
<proteinExistence type="predicted"/>
<keyword evidence="1" id="KW-0812">Transmembrane</keyword>